<comment type="subcellular location">
    <subcellularLocation>
        <location evidence="1">Cell membrane</location>
        <topology evidence="1">Multi-pass membrane protein</topology>
    </subcellularLocation>
</comment>
<dbReference type="Pfam" id="PF02653">
    <property type="entry name" value="BPD_transp_2"/>
    <property type="match status" value="1"/>
</dbReference>
<evidence type="ECO:0000256" key="4">
    <source>
        <dbReference type="ARBA" id="ARBA00022989"/>
    </source>
</evidence>
<keyword evidence="4 6" id="KW-1133">Transmembrane helix</keyword>
<gene>
    <name evidence="7" type="ORF">SAMN05216337_11006</name>
</gene>
<dbReference type="RefSeq" id="WP_092090605.1">
    <property type="nucleotide sequence ID" value="NZ_FMZW01000100.1"/>
</dbReference>
<feature type="transmembrane region" description="Helical" evidence="6">
    <location>
        <begin position="160"/>
        <end position="183"/>
    </location>
</feature>
<dbReference type="AlphaFoldDB" id="A0A1G7QMN0"/>
<evidence type="ECO:0000256" key="1">
    <source>
        <dbReference type="ARBA" id="ARBA00004651"/>
    </source>
</evidence>
<evidence type="ECO:0000256" key="2">
    <source>
        <dbReference type="ARBA" id="ARBA00022475"/>
    </source>
</evidence>
<evidence type="ECO:0000256" key="5">
    <source>
        <dbReference type="ARBA" id="ARBA00023136"/>
    </source>
</evidence>
<dbReference type="PANTHER" id="PTHR32196:SF72">
    <property type="entry name" value="RIBOSE IMPORT PERMEASE PROTEIN RBSC"/>
    <property type="match status" value="1"/>
</dbReference>
<feature type="transmembrane region" description="Helical" evidence="6">
    <location>
        <begin position="18"/>
        <end position="41"/>
    </location>
</feature>
<keyword evidence="3 6" id="KW-0812">Transmembrane</keyword>
<dbReference type="CDD" id="cd06579">
    <property type="entry name" value="TM_PBP1_transp_AraH_like"/>
    <property type="match status" value="1"/>
</dbReference>
<sequence>MLEASLVGRRDSELWRRAITVVVVTIAIISFGFAAPSFFTIANIRAIELSSSVLLIASIGATFVILMGSIDLSIGAVASFCGMLVARLAPDLGLWSVPIACLVGLVFGAINGLVYVYLRIPSILVTLGTATTISGAVLFISDGRSLSVSHAAVIDMAQGALANLVPNAVLVSAVIYGVAILVVDRTRFGRMTLAIGSDEQVAALIGVKVNTIKIQAFALSGLLAGVAGVLLAARLGSATVTMGSYMTLDTITAVVVGGTAITGGFGNVRLTIIGVLFITILSDGMNILALPPYLQTIIQGTVILFAVLLNTNRASAEDVK</sequence>
<dbReference type="Proteomes" id="UP000199245">
    <property type="component" value="Unassembled WGS sequence"/>
</dbReference>
<dbReference type="GO" id="GO:0005886">
    <property type="term" value="C:plasma membrane"/>
    <property type="evidence" value="ECO:0007669"/>
    <property type="project" value="UniProtKB-SubCell"/>
</dbReference>
<evidence type="ECO:0000256" key="3">
    <source>
        <dbReference type="ARBA" id="ARBA00022692"/>
    </source>
</evidence>
<evidence type="ECO:0000313" key="7">
    <source>
        <dbReference type="EMBL" id="SDF99738.1"/>
    </source>
</evidence>
<protein>
    <submittedName>
        <fullName evidence="7">Ribose transport system permease protein</fullName>
    </submittedName>
</protein>
<feature type="transmembrane region" description="Helical" evidence="6">
    <location>
        <begin position="268"/>
        <end position="287"/>
    </location>
</feature>
<keyword evidence="5 6" id="KW-0472">Membrane</keyword>
<keyword evidence="2" id="KW-1003">Cell membrane</keyword>
<dbReference type="EMBL" id="FMZW01000100">
    <property type="protein sequence ID" value="SDF99738.1"/>
    <property type="molecule type" value="Genomic_DNA"/>
</dbReference>
<proteinExistence type="predicted"/>
<dbReference type="GO" id="GO:0022857">
    <property type="term" value="F:transmembrane transporter activity"/>
    <property type="evidence" value="ECO:0007669"/>
    <property type="project" value="InterPro"/>
</dbReference>
<dbReference type="PANTHER" id="PTHR32196">
    <property type="entry name" value="ABC TRANSPORTER PERMEASE PROTEIN YPHD-RELATED-RELATED"/>
    <property type="match status" value="1"/>
</dbReference>
<feature type="transmembrane region" description="Helical" evidence="6">
    <location>
        <begin position="92"/>
        <end position="116"/>
    </location>
</feature>
<accession>A0A1G7QMN0</accession>
<name>A0A1G7QMN0_9BRAD</name>
<reference evidence="7 8" key="1">
    <citation type="submission" date="2016-10" db="EMBL/GenBank/DDBJ databases">
        <authorList>
            <person name="de Groot N.N."/>
        </authorList>
    </citation>
    <scope>NUCLEOTIDE SEQUENCE [LARGE SCALE GENOMIC DNA]</scope>
    <source>
        <strain evidence="7 8">R5</strain>
    </source>
</reference>
<evidence type="ECO:0000313" key="8">
    <source>
        <dbReference type="Proteomes" id="UP000199245"/>
    </source>
</evidence>
<feature type="transmembrane region" description="Helical" evidence="6">
    <location>
        <begin position="123"/>
        <end position="140"/>
    </location>
</feature>
<feature type="transmembrane region" description="Helical" evidence="6">
    <location>
        <begin position="293"/>
        <end position="311"/>
    </location>
</feature>
<feature type="transmembrane region" description="Helical" evidence="6">
    <location>
        <begin position="53"/>
        <end position="86"/>
    </location>
</feature>
<organism evidence="7 8">
    <name type="scientific">Bradyrhizobium brasilense</name>
    <dbReference type="NCBI Taxonomy" id="1419277"/>
    <lineage>
        <taxon>Bacteria</taxon>
        <taxon>Pseudomonadati</taxon>
        <taxon>Pseudomonadota</taxon>
        <taxon>Alphaproteobacteria</taxon>
        <taxon>Hyphomicrobiales</taxon>
        <taxon>Nitrobacteraceae</taxon>
        <taxon>Bradyrhizobium</taxon>
    </lineage>
</organism>
<feature type="transmembrane region" description="Helical" evidence="6">
    <location>
        <begin position="216"/>
        <end position="236"/>
    </location>
</feature>
<evidence type="ECO:0000256" key="6">
    <source>
        <dbReference type="SAM" id="Phobius"/>
    </source>
</evidence>
<dbReference type="InterPro" id="IPR001851">
    <property type="entry name" value="ABC_transp_permease"/>
</dbReference>